<evidence type="ECO:0000313" key="3">
    <source>
        <dbReference type="Proteomes" id="UP000247150"/>
    </source>
</evidence>
<accession>A0A2V2ZQD9</accession>
<organism evidence="2 3">
    <name type="scientific">Cytobacillus oceanisediminis</name>
    <dbReference type="NCBI Taxonomy" id="665099"/>
    <lineage>
        <taxon>Bacteria</taxon>
        <taxon>Bacillati</taxon>
        <taxon>Bacillota</taxon>
        <taxon>Bacilli</taxon>
        <taxon>Bacillales</taxon>
        <taxon>Bacillaceae</taxon>
        <taxon>Cytobacillus</taxon>
    </lineage>
</organism>
<dbReference type="Pfam" id="PF01928">
    <property type="entry name" value="CYTH"/>
    <property type="match status" value="1"/>
</dbReference>
<dbReference type="CDD" id="cd07762">
    <property type="entry name" value="CYTH-like_Pase_1"/>
    <property type="match status" value="1"/>
</dbReference>
<dbReference type="Proteomes" id="UP000247150">
    <property type="component" value="Unassembled WGS sequence"/>
</dbReference>
<dbReference type="InterPro" id="IPR009195">
    <property type="entry name" value="Uncharacterised_YjbK"/>
</dbReference>
<dbReference type="AlphaFoldDB" id="A0A2V2ZQD9"/>
<proteinExistence type="predicted"/>
<protein>
    <submittedName>
        <fullName evidence="2">Uncharacterized protein YjbK</fullName>
    </submittedName>
</protein>
<sequence>MSKNIEIEFKNMITKDEFSTLRKFLGINEQDFTEQVNHYFDTPEFSLKSHASALRIRRKNESFEMTLKQPHPEGLLETTENLTESEAQQVLKKGKIPFEQIKKAIEELGVNPDNLQYFGSLSTTRAEKNYLNGLAVLDHSRYLKKEDFEIEYEAGNREEGETIFLNLLKQLNIPVRKTENKIKRFYNEKYRQQKE</sequence>
<evidence type="ECO:0000259" key="1">
    <source>
        <dbReference type="PROSITE" id="PS51707"/>
    </source>
</evidence>
<comment type="caution">
    <text evidence="2">The sequence shown here is derived from an EMBL/GenBank/DDBJ whole genome shotgun (WGS) entry which is preliminary data.</text>
</comment>
<evidence type="ECO:0000313" key="2">
    <source>
        <dbReference type="EMBL" id="PWW19141.1"/>
    </source>
</evidence>
<dbReference type="OrthoDB" id="384378at2"/>
<dbReference type="SMART" id="SM01118">
    <property type="entry name" value="CYTH"/>
    <property type="match status" value="1"/>
</dbReference>
<reference evidence="2 3" key="1">
    <citation type="submission" date="2018-05" db="EMBL/GenBank/DDBJ databases">
        <title>Freshwater and sediment microbial communities from various areas in North America, analyzing microbe dynamics in response to fracking.</title>
        <authorList>
            <person name="Lamendella R."/>
        </authorList>
    </citation>
    <scope>NUCLEOTIDE SEQUENCE [LARGE SCALE GENOMIC DNA]</scope>
    <source>
        <strain evidence="2 3">15_TX</strain>
    </source>
</reference>
<dbReference type="SUPFAM" id="SSF55154">
    <property type="entry name" value="CYTH-like phosphatases"/>
    <property type="match status" value="1"/>
</dbReference>
<gene>
    <name evidence="2" type="ORF">DFO73_12231</name>
</gene>
<dbReference type="EMBL" id="QGTW01000022">
    <property type="protein sequence ID" value="PWW19141.1"/>
    <property type="molecule type" value="Genomic_DNA"/>
</dbReference>
<dbReference type="PIRSF" id="PIRSF012526">
    <property type="entry name" value="CYTH_UCP012526"/>
    <property type="match status" value="1"/>
</dbReference>
<dbReference type="InterPro" id="IPR023577">
    <property type="entry name" value="CYTH_domain"/>
</dbReference>
<dbReference type="InterPro" id="IPR033469">
    <property type="entry name" value="CYTH-like_dom_sf"/>
</dbReference>
<feature type="domain" description="CYTH" evidence="1">
    <location>
        <begin position="4"/>
        <end position="192"/>
    </location>
</feature>
<name>A0A2V2ZQD9_9BACI</name>
<dbReference type="PROSITE" id="PS51707">
    <property type="entry name" value="CYTH"/>
    <property type="match status" value="1"/>
</dbReference>
<dbReference type="RefSeq" id="WP_110067605.1">
    <property type="nucleotide sequence ID" value="NZ_QGTW01000022.1"/>
</dbReference>
<dbReference type="Gene3D" id="2.40.320.10">
    <property type="entry name" value="Hypothetical Protein Pfu-838710-001"/>
    <property type="match status" value="1"/>
</dbReference>